<evidence type="ECO:0000259" key="2">
    <source>
        <dbReference type="Pfam" id="PF01551"/>
    </source>
</evidence>
<feature type="domain" description="M23ase beta-sheet core" evidence="2">
    <location>
        <begin position="153"/>
        <end position="247"/>
    </location>
</feature>
<dbReference type="GO" id="GO:0004222">
    <property type="term" value="F:metalloendopeptidase activity"/>
    <property type="evidence" value="ECO:0007669"/>
    <property type="project" value="TreeGrafter"/>
</dbReference>
<evidence type="ECO:0000256" key="1">
    <source>
        <dbReference type="SAM" id="SignalP"/>
    </source>
</evidence>
<name>A0A3R8RB18_9SPHN</name>
<keyword evidence="4" id="KW-1185">Reference proteome</keyword>
<dbReference type="CDD" id="cd12797">
    <property type="entry name" value="M23_peptidase"/>
    <property type="match status" value="1"/>
</dbReference>
<sequence>MDPMSSMKFFFFIALALQLSEAAFAKAAGRDAKHYENSFSKDLANDFGEIFYRWKKANESITPLEEDSFDAPSVDKNINGSERKGDAATHKSQHAEGFFQIFSIWQEQSALKTLASTRVKPKRRGSDYSGRRMPYISSDFGLRWDPMRKEHRLHKGLDIPGAFGSSIYATASGVVKEAGWRGSYGLFVEIEHSKRVRTRYAHLSRINVALGQKVRRNDTVGFMGSTGRSTGSHLHFEIYLDGIAVDPEPFFKKPNSSFFP</sequence>
<dbReference type="EMBL" id="RWJI01000003">
    <property type="protein sequence ID" value="RRQ50925.1"/>
    <property type="molecule type" value="Genomic_DNA"/>
</dbReference>
<organism evidence="3 4">
    <name type="scientific">Sphingorhabdus wooponensis</name>
    <dbReference type="NCBI Taxonomy" id="940136"/>
    <lineage>
        <taxon>Bacteria</taxon>
        <taxon>Pseudomonadati</taxon>
        <taxon>Pseudomonadota</taxon>
        <taxon>Alphaproteobacteria</taxon>
        <taxon>Sphingomonadales</taxon>
        <taxon>Sphingomonadaceae</taxon>
        <taxon>Sphingorhabdus</taxon>
    </lineage>
</organism>
<dbReference type="Proteomes" id="UP000268553">
    <property type="component" value="Unassembled WGS sequence"/>
</dbReference>
<dbReference type="Pfam" id="PF01551">
    <property type="entry name" value="Peptidase_M23"/>
    <property type="match status" value="1"/>
</dbReference>
<dbReference type="InterPro" id="IPR050570">
    <property type="entry name" value="Cell_wall_metabolism_enzyme"/>
</dbReference>
<keyword evidence="1" id="KW-0732">Signal</keyword>
<gene>
    <name evidence="3" type="ORF">D7D48_10175</name>
</gene>
<evidence type="ECO:0000313" key="4">
    <source>
        <dbReference type="Proteomes" id="UP000268553"/>
    </source>
</evidence>
<feature type="signal peptide" evidence="1">
    <location>
        <begin position="1"/>
        <end position="27"/>
    </location>
</feature>
<protein>
    <submittedName>
        <fullName evidence="3">M23 family metallopeptidase</fullName>
    </submittedName>
</protein>
<accession>A0A3R8RB18</accession>
<reference evidence="3 4" key="1">
    <citation type="submission" date="2018-12" db="EMBL/GenBank/DDBJ databases">
        <authorList>
            <person name="Kim S.-J."/>
            <person name="Jung G.-Y."/>
        </authorList>
    </citation>
    <scope>NUCLEOTIDE SEQUENCE [LARGE SCALE GENOMIC DNA]</scope>
    <source>
        <strain evidence="3 4">03SU3-P</strain>
    </source>
</reference>
<dbReference type="AlphaFoldDB" id="A0A3R8RB18"/>
<proteinExistence type="predicted"/>
<evidence type="ECO:0000313" key="3">
    <source>
        <dbReference type="EMBL" id="RRQ50925.1"/>
    </source>
</evidence>
<dbReference type="PANTHER" id="PTHR21666:SF270">
    <property type="entry name" value="MUREIN HYDROLASE ACTIVATOR ENVC"/>
    <property type="match status" value="1"/>
</dbReference>
<dbReference type="Gene3D" id="2.70.70.10">
    <property type="entry name" value="Glucose Permease (Domain IIA)"/>
    <property type="match status" value="1"/>
</dbReference>
<dbReference type="InterPro" id="IPR011055">
    <property type="entry name" value="Dup_hybrid_motif"/>
</dbReference>
<dbReference type="SUPFAM" id="SSF51261">
    <property type="entry name" value="Duplicated hybrid motif"/>
    <property type="match status" value="1"/>
</dbReference>
<dbReference type="RefSeq" id="WP_125231329.1">
    <property type="nucleotide sequence ID" value="NZ_RWJI01000003.1"/>
</dbReference>
<comment type="caution">
    <text evidence="3">The sequence shown here is derived from an EMBL/GenBank/DDBJ whole genome shotgun (WGS) entry which is preliminary data.</text>
</comment>
<dbReference type="OrthoDB" id="9815245at2"/>
<dbReference type="InterPro" id="IPR016047">
    <property type="entry name" value="M23ase_b-sheet_dom"/>
</dbReference>
<dbReference type="PANTHER" id="PTHR21666">
    <property type="entry name" value="PEPTIDASE-RELATED"/>
    <property type="match status" value="1"/>
</dbReference>
<feature type="chain" id="PRO_5018563295" evidence="1">
    <location>
        <begin position="28"/>
        <end position="260"/>
    </location>
</feature>